<keyword evidence="2" id="KW-0472">Membrane</keyword>
<keyword evidence="2" id="KW-0812">Transmembrane</keyword>
<feature type="transmembrane region" description="Helical" evidence="2">
    <location>
        <begin position="59"/>
        <end position="78"/>
    </location>
</feature>
<feature type="region of interest" description="Disordered" evidence="1">
    <location>
        <begin position="115"/>
        <end position="136"/>
    </location>
</feature>
<dbReference type="InterPro" id="IPR001173">
    <property type="entry name" value="Glyco_trans_2-like"/>
</dbReference>
<evidence type="ECO:0000313" key="4">
    <source>
        <dbReference type="EMBL" id="KKP02651.1"/>
    </source>
</evidence>
<dbReference type="AlphaFoldDB" id="A0A0F9XC21"/>
<evidence type="ECO:0000313" key="5">
    <source>
        <dbReference type="Proteomes" id="UP000034112"/>
    </source>
</evidence>
<accession>A0A0F9XC21</accession>
<feature type="transmembrane region" description="Helical" evidence="2">
    <location>
        <begin position="514"/>
        <end position="536"/>
    </location>
</feature>
<dbReference type="PANTHER" id="PTHR36851:SF1">
    <property type="entry name" value="GLYCO_TRANS_2-LIKE DOMAIN-CONTAINING PROTEIN"/>
    <property type="match status" value="1"/>
</dbReference>
<feature type="transmembrane region" description="Helical" evidence="2">
    <location>
        <begin position="7"/>
        <end position="27"/>
    </location>
</feature>
<feature type="domain" description="Glycosyltransferase 2-like" evidence="3">
    <location>
        <begin position="277"/>
        <end position="409"/>
    </location>
</feature>
<name>A0A0F9XC21_TRIHA</name>
<dbReference type="OrthoDB" id="5819478at2759"/>
<sequence>MGFLTWCSRCATGLSMLVLIGLCYWVISRESMVEQHGFKFEGTRTEGETYSSKTTPIGAGIWTLIFAYYCLLIHFMSLKRGLQSRAMEQYKDAGHRRNSSSSSVASSETLASSNMNDISSTDSELSDSQSQYYVDGKDVPESPIIHAIVIPNYKEEMDTLRETLDVLASHPQAQSCYDRGLDANWSCGRIQVYLGMELRETGGESKALSLIQQFLKRFRSIDYTLHPGDIPGEAAGKGSNMAWAARKLSSKYPMSVRKNVIVTGIDDTASTTLYAAPIIFDRNAHNVTALVRVADVLWCAAGMSGLYKGSAIAPPTSVYSLPLVLVDRVGGWDCDSDAIGEDLHMFIKCFFALNGHLTCRTVLSPVSQTNVTGGGKGGLRGAYLDIKARYSQALRHMWGALDSGFALRKAAAMWKDRKYTSRAFRPLHRSTSGDNLDAYFPESQETSEVPVDDGVLSDITRDTLKEPHWEHIFCMGHRLFEAHFLPLQMLILVVASALYTFVTEDSDDPNNLSWIFSTCNVLRTMGFMEMAVYIFLYEGYHRVCVRTREKDMIQAGLADGMCFSHRSWKKNLVDYLLVPLVAPLYGAIPCAQAEIAHFWTADLQYTVSKKALRQRAKSVAVEDIA</sequence>
<evidence type="ECO:0000259" key="3">
    <source>
        <dbReference type="Pfam" id="PF13632"/>
    </source>
</evidence>
<dbReference type="Pfam" id="PF13632">
    <property type="entry name" value="Glyco_trans_2_3"/>
    <property type="match status" value="1"/>
</dbReference>
<organism evidence="4 5">
    <name type="scientific">Trichoderma harzianum</name>
    <name type="common">Hypocrea lixii</name>
    <dbReference type="NCBI Taxonomy" id="5544"/>
    <lineage>
        <taxon>Eukaryota</taxon>
        <taxon>Fungi</taxon>
        <taxon>Dikarya</taxon>
        <taxon>Ascomycota</taxon>
        <taxon>Pezizomycotina</taxon>
        <taxon>Sordariomycetes</taxon>
        <taxon>Hypocreomycetidae</taxon>
        <taxon>Hypocreales</taxon>
        <taxon>Hypocreaceae</taxon>
        <taxon>Trichoderma</taxon>
    </lineage>
</organism>
<dbReference type="Proteomes" id="UP000034112">
    <property type="component" value="Unassembled WGS sequence"/>
</dbReference>
<gene>
    <name evidence="4" type="ORF">THAR02_05235</name>
</gene>
<protein>
    <recommendedName>
        <fullName evidence="3">Glycosyltransferase 2-like domain-containing protein</fullName>
    </recommendedName>
</protein>
<evidence type="ECO:0000256" key="2">
    <source>
        <dbReference type="SAM" id="Phobius"/>
    </source>
</evidence>
<comment type="caution">
    <text evidence="4">The sequence shown here is derived from an EMBL/GenBank/DDBJ whole genome shotgun (WGS) entry which is preliminary data.</text>
</comment>
<reference evidence="5" key="1">
    <citation type="journal article" date="2015" name="Genome Announc.">
        <title>Draft whole-genome sequence of the biocontrol agent Trichoderma harzianum T6776.</title>
        <authorList>
            <person name="Baroncelli R."/>
            <person name="Piaggeschi G."/>
            <person name="Fiorini L."/>
            <person name="Bertolini E."/>
            <person name="Zapparata A."/>
            <person name="Pe M.E."/>
            <person name="Sarrocco S."/>
            <person name="Vannacci G."/>
        </authorList>
    </citation>
    <scope>NUCLEOTIDE SEQUENCE [LARGE SCALE GENOMIC DNA]</scope>
    <source>
        <strain evidence="5">T6776</strain>
    </source>
</reference>
<feature type="compositionally biased region" description="Low complexity" evidence="1">
    <location>
        <begin position="115"/>
        <end position="130"/>
    </location>
</feature>
<evidence type="ECO:0000256" key="1">
    <source>
        <dbReference type="SAM" id="MobiDB-lite"/>
    </source>
</evidence>
<dbReference type="EMBL" id="JOKZ01000141">
    <property type="protein sequence ID" value="KKP02651.1"/>
    <property type="molecule type" value="Genomic_DNA"/>
</dbReference>
<proteinExistence type="predicted"/>
<dbReference type="OMA" id="MWGALDS"/>
<dbReference type="PANTHER" id="PTHR36851">
    <property type="entry name" value="UNNAMED PRODUCT"/>
    <property type="match status" value="1"/>
</dbReference>
<keyword evidence="2" id="KW-1133">Transmembrane helix</keyword>
<feature type="transmembrane region" description="Helical" evidence="2">
    <location>
        <begin position="484"/>
        <end position="502"/>
    </location>
</feature>